<evidence type="ECO:0000313" key="2">
    <source>
        <dbReference type="Proteomes" id="UP000504634"/>
    </source>
</evidence>
<dbReference type="Gene3D" id="2.60.120.200">
    <property type="match status" value="1"/>
</dbReference>
<feature type="domain" description="GH16" evidence="1">
    <location>
        <begin position="43"/>
        <end position="404"/>
    </location>
</feature>
<dbReference type="Proteomes" id="UP000504634">
    <property type="component" value="Unplaced"/>
</dbReference>
<sequence>MEDLEMNDIVSVSATVGSSRGNMLTISEWKMNAFMQLELQGTDIIPQIPLPNNKDINSGDLEKCMSELSSIRSNDREKHCVPTVTKIIRSEHPNHNVNCSGRKIFEANYTNTKQIEEHFKPEIRVRVGAVDEEFVVFGKRENSYIDQNGILHLVATWSNYSSIVDLGKSCTALRNNRRNRECTILHQPRSSVPALDSALLQGKDHFIFKYGRVKIRAKMPIGDWLAPILWLVPKSTEPAQTSPDHIKIAFTRGNTLLQDRASNFIDGRVLFGGVEIARPVHPYNPQVQFSTDEHFGKDFHDFEIIWREDKIIYKFDGIRFGHIESTEVLKTFEDGAYLMVGLTAGGKRNFNEDVVHPEHKKHIYNNSDAHANEIFKSNKNKFVHTWKHPELEIAYIHVYSTDNQDE</sequence>
<dbReference type="Pfam" id="PF00722">
    <property type="entry name" value="Glyco_hydro_16"/>
    <property type="match status" value="1"/>
</dbReference>
<dbReference type="PROSITE" id="PS51762">
    <property type="entry name" value="GH16_2"/>
    <property type="match status" value="1"/>
</dbReference>
<dbReference type="RefSeq" id="XP_030379703.1">
    <property type="nucleotide sequence ID" value="XM_030523843.1"/>
</dbReference>
<dbReference type="SUPFAM" id="SSF49899">
    <property type="entry name" value="Concanavalin A-like lectins/glucanases"/>
    <property type="match status" value="1"/>
</dbReference>
<organism evidence="2 3">
    <name type="scientific">Drosophila lebanonensis</name>
    <name type="common">Fruit fly</name>
    <name type="synonym">Scaptodrosophila lebanonensis</name>
    <dbReference type="NCBI Taxonomy" id="7225"/>
    <lineage>
        <taxon>Eukaryota</taxon>
        <taxon>Metazoa</taxon>
        <taxon>Ecdysozoa</taxon>
        <taxon>Arthropoda</taxon>
        <taxon>Hexapoda</taxon>
        <taxon>Insecta</taxon>
        <taxon>Pterygota</taxon>
        <taxon>Neoptera</taxon>
        <taxon>Endopterygota</taxon>
        <taxon>Diptera</taxon>
        <taxon>Brachycera</taxon>
        <taxon>Muscomorpha</taxon>
        <taxon>Ephydroidea</taxon>
        <taxon>Drosophilidae</taxon>
        <taxon>Scaptodrosophila</taxon>
    </lineage>
</organism>
<dbReference type="OrthoDB" id="4781at2759"/>
<evidence type="ECO:0000313" key="3">
    <source>
        <dbReference type="RefSeq" id="XP_030379703.1"/>
    </source>
</evidence>
<protein>
    <submittedName>
        <fullName evidence="3">Gram-negative bacteria-binding protein 2-like</fullName>
    </submittedName>
</protein>
<dbReference type="GO" id="GO:0004553">
    <property type="term" value="F:hydrolase activity, hydrolyzing O-glycosyl compounds"/>
    <property type="evidence" value="ECO:0007669"/>
    <property type="project" value="InterPro"/>
</dbReference>
<dbReference type="InterPro" id="IPR050546">
    <property type="entry name" value="Glycosyl_Hydrlase_16"/>
</dbReference>
<gene>
    <name evidence="3" type="primary">LOC115627914</name>
</gene>
<dbReference type="GeneID" id="115627914"/>
<evidence type="ECO:0000259" key="1">
    <source>
        <dbReference type="PROSITE" id="PS51762"/>
    </source>
</evidence>
<dbReference type="GO" id="GO:0005975">
    <property type="term" value="P:carbohydrate metabolic process"/>
    <property type="evidence" value="ECO:0007669"/>
    <property type="project" value="InterPro"/>
</dbReference>
<dbReference type="InterPro" id="IPR013320">
    <property type="entry name" value="ConA-like_dom_sf"/>
</dbReference>
<keyword evidence="2" id="KW-1185">Reference proteome</keyword>
<dbReference type="InterPro" id="IPR000757">
    <property type="entry name" value="Beta-glucanase-like"/>
</dbReference>
<reference evidence="3" key="1">
    <citation type="submission" date="2025-08" db="UniProtKB">
        <authorList>
            <consortium name="RefSeq"/>
        </authorList>
    </citation>
    <scope>IDENTIFICATION</scope>
    <source>
        <strain evidence="3">11010-0011.00</strain>
        <tissue evidence="3">Whole body</tissue>
    </source>
</reference>
<name>A0A6J2TX14_DROLE</name>
<dbReference type="PANTHER" id="PTHR10963:SF60">
    <property type="entry name" value="GRAM-NEGATIVE BACTERIA-BINDING PROTEIN 1-RELATED"/>
    <property type="match status" value="1"/>
</dbReference>
<proteinExistence type="predicted"/>
<dbReference type="AlphaFoldDB" id="A0A6J2TX14"/>
<accession>A0A6J2TX14</accession>
<dbReference type="PANTHER" id="PTHR10963">
    <property type="entry name" value="GLYCOSYL HYDROLASE-RELATED"/>
    <property type="match status" value="1"/>
</dbReference>